<organism evidence="3 4">
    <name type="scientific">Trinickia violacea</name>
    <dbReference type="NCBI Taxonomy" id="2571746"/>
    <lineage>
        <taxon>Bacteria</taxon>
        <taxon>Pseudomonadati</taxon>
        <taxon>Pseudomonadota</taxon>
        <taxon>Betaproteobacteria</taxon>
        <taxon>Burkholderiales</taxon>
        <taxon>Burkholderiaceae</taxon>
        <taxon>Trinickia</taxon>
    </lineage>
</organism>
<evidence type="ECO:0000259" key="2">
    <source>
        <dbReference type="PROSITE" id="PS50110"/>
    </source>
</evidence>
<dbReference type="OrthoDB" id="9793549at2"/>
<dbReference type="RefSeq" id="WP_137333616.1">
    <property type="nucleotide sequence ID" value="NZ_CP040077.1"/>
</dbReference>
<name>A0A4P8IR23_9BURK</name>
<gene>
    <name evidence="3" type="ORF">FAZ95_17595</name>
</gene>
<dbReference type="InterPro" id="IPR001789">
    <property type="entry name" value="Sig_transdc_resp-reg_receiver"/>
</dbReference>
<dbReference type="Pfam" id="PF00072">
    <property type="entry name" value="Response_reg"/>
    <property type="match status" value="1"/>
</dbReference>
<dbReference type="SUPFAM" id="SSF52172">
    <property type="entry name" value="CheY-like"/>
    <property type="match status" value="1"/>
</dbReference>
<proteinExistence type="predicted"/>
<dbReference type="PANTHER" id="PTHR44520">
    <property type="entry name" value="RESPONSE REGULATOR RCP1-RELATED"/>
    <property type="match status" value="1"/>
</dbReference>
<feature type="domain" description="Response regulatory" evidence="2">
    <location>
        <begin position="11"/>
        <end position="136"/>
    </location>
</feature>
<dbReference type="InterPro" id="IPR052893">
    <property type="entry name" value="TCS_response_regulator"/>
</dbReference>
<dbReference type="CDD" id="cd17557">
    <property type="entry name" value="REC_Rcp-like"/>
    <property type="match status" value="1"/>
</dbReference>
<protein>
    <submittedName>
        <fullName evidence="3">Response regulator</fullName>
    </submittedName>
</protein>
<reference evidence="3 4" key="1">
    <citation type="submission" date="2019-05" db="EMBL/GenBank/DDBJ databases">
        <title>Burkholderia sp. DHOD12, isolated from subtropical forest soil.</title>
        <authorList>
            <person name="Gao Z.-H."/>
            <person name="Qiu L.-H."/>
        </authorList>
    </citation>
    <scope>NUCLEOTIDE SEQUENCE [LARGE SCALE GENOMIC DNA]</scope>
    <source>
        <strain evidence="3 4">DHOD12</strain>
    </source>
</reference>
<accession>A0A4P8IR23</accession>
<dbReference type="PROSITE" id="PS50110">
    <property type="entry name" value="RESPONSE_REGULATORY"/>
    <property type="match status" value="1"/>
</dbReference>
<dbReference type="Gene3D" id="3.40.50.2300">
    <property type="match status" value="1"/>
</dbReference>
<sequence>MIVDESGNLVHILLVEDSPTDVMMTREAMEHYKVLNPLHVVDDGVAAMEFLRREGQYRSARRPGLIILDLNLPRKSGREVLEELKTDPEYKNIPVVILTTSKAEEDIARSYGLHANCYITKPVDFEKFIDVVRTINDFWFGVVTLPPDQP</sequence>
<feature type="modified residue" description="4-aspartylphosphate" evidence="1">
    <location>
        <position position="69"/>
    </location>
</feature>
<dbReference type="KEGG" id="tvl:FAZ95_17595"/>
<dbReference type="EMBL" id="CP040077">
    <property type="protein sequence ID" value="QCP50806.1"/>
    <property type="molecule type" value="Genomic_DNA"/>
</dbReference>
<evidence type="ECO:0000256" key="1">
    <source>
        <dbReference type="PROSITE-ProRule" id="PRU00169"/>
    </source>
</evidence>
<dbReference type="PANTHER" id="PTHR44520:SF2">
    <property type="entry name" value="RESPONSE REGULATOR RCP1"/>
    <property type="match status" value="1"/>
</dbReference>
<dbReference type="Proteomes" id="UP000298656">
    <property type="component" value="Chromosome 1"/>
</dbReference>
<dbReference type="SMART" id="SM00448">
    <property type="entry name" value="REC"/>
    <property type="match status" value="1"/>
</dbReference>
<dbReference type="GO" id="GO:0000160">
    <property type="term" value="P:phosphorelay signal transduction system"/>
    <property type="evidence" value="ECO:0007669"/>
    <property type="project" value="InterPro"/>
</dbReference>
<keyword evidence="1" id="KW-0597">Phosphoprotein</keyword>
<evidence type="ECO:0000313" key="3">
    <source>
        <dbReference type="EMBL" id="QCP50806.1"/>
    </source>
</evidence>
<dbReference type="AlphaFoldDB" id="A0A4P8IR23"/>
<evidence type="ECO:0000313" key="4">
    <source>
        <dbReference type="Proteomes" id="UP000298656"/>
    </source>
</evidence>
<dbReference type="InterPro" id="IPR011006">
    <property type="entry name" value="CheY-like_superfamily"/>
</dbReference>
<keyword evidence="4" id="KW-1185">Reference proteome</keyword>